<keyword evidence="2" id="KW-0472">Membrane</keyword>
<dbReference type="InterPro" id="IPR045107">
    <property type="entry name" value="SAC3/GANP/THP3"/>
</dbReference>
<protein>
    <submittedName>
        <fullName evidence="5">Leukocyte receptor cluster member 8</fullName>
    </submittedName>
</protein>
<evidence type="ECO:0000256" key="1">
    <source>
        <dbReference type="SAM" id="MobiDB-lite"/>
    </source>
</evidence>
<dbReference type="PANTHER" id="PTHR12436">
    <property type="entry name" value="80 KDA MCM3-ASSOCIATED PROTEIN"/>
    <property type="match status" value="1"/>
</dbReference>
<dbReference type="PANTHER" id="PTHR12436:SF4">
    <property type="entry name" value="LEUKOCYTE RECEPTOR CLUSTER MEMBER 8"/>
    <property type="match status" value="1"/>
</dbReference>
<organism evidence="4 5">
    <name type="scientific">Sitophilus oryzae</name>
    <name type="common">Rice weevil</name>
    <name type="synonym">Curculio oryzae</name>
    <dbReference type="NCBI Taxonomy" id="7048"/>
    <lineage>
        <taxon>Eukaryota</taxon>
        <taxon>Metazoa</taxon>
        <taxon>Ecdysozoa</taxon>
        <taxon>Arthropoda</taxon>
        <taxon>Hexapoda</taxon>
        <taxon>Insecta</taxon>
        <taxon>Pterygota</taxon>
        <taxon>Neoptera</taxon>
        <taxon>Endopterygota</taxon>
        <taxon>Coleoptera</taxon>
        <taxon>Polyphaga</taxon>
        <taxon>Cucujiformia</taxon>
        <taxon>Curculionidae</taxon>
        <taxon>Dryophthorinae</taxon>
        <taxon>Sitophilus</taxon>
    </lineage>
</organism>
<dbReference type="KEGG" id="soy:115890066"/>
<accession>A0A6J2YRW3</accession>
<keyword evidence="4" id="KW-1185">Reference proteome</keyword>
<feature type="compositionally biased region" description="Pro residues" evidence="1">
    <location>
        <begin position="181"/>
        <end position="196"/>
    </location>
</feature>
<dbReference type="GeneID" id="115890066"/>
<dbReference type="InterPro" id="IPR000717">
    <property type="entry name" value="PCI_dom"/>
</dbReference>
<dbReference type="Pfam" id="PF03399">
    <property type="entry name" value="SAC3_GANP"/>
    <property type="match status" value="1"/>
</dbReference>
<keyword evidence="2" id="KW-0812">Transmembrane</keyword>
<feature type="compositionally biased region" description="Pro residues" evidence="1">
    <location>
        <begin position="12"/>
        <end position="46"/>
    </location>
</feature>
<feature type="compositionally biased region" description="Basic residues" evidence="1">
    <location>
        <begin position="361"/>
        <end position="382"/>
    </location>
</feature>
<proteinExistence type="predicted"/>
<evidence type="ECO:0000313" key="4">
    <source>
        <dbReference type="Proteomes" id="UP000504635"/>
    </source>
</evidence>
<dbReference type="InterPro" id="IPR005062">
    <property type="entry name" value="SAC3/GANP/THP3_conserved"/>
</dbReference>
<gene>
    <name evidence="5" type="primary">LOC115890066</name>
</gene>
<dbReference type="FunFam" id="1.25.40.990:FF:000010">
    <property type="entry name" value="Leukocyte receptor cluster member"/>
    <property type="match status" value="1"/>
</dbReference>
<evidence type="ECO:0000313" key="5">
    <source>
        <dbReference type="RefSeq" id="XP_030766052.1"/>
    </source>
</evidence>
<reference evidence="5" key="1">
    <citation type="submission" date="2025-08" db="UniProtKB">
        <authorList>
            <consortium name="RefSeq"/>
        </authorList>
    </citation>
    <scope>IDENTIFICATION</scope>
    <source>
        <tissue evidence="5">Gonads</tissue>
    </source>
</reference>
<feature type="compositionally biased region" description="Basic residues" evidence="1">
    <location>
        <begin position="140"/>
        <end position="149"/>
    </location>
</feature>
<feature type="region of interest" description="Disordered" evidence="1">
    <location>
        <begin position="1"/>
        <end position="51"/>
    </location>
</feature>
<dbReference type="OrthoDB" id="199574at2759"/>
<evidence type="ECO:0000259" key="3">
    <source>
        <dbReference type="PROSITE" id="PS50250"/>
    </source>
</evidence>
<dbReference type="Gene3D" id="1.25.40.990">
    <property type="match status" value="1"/>
</dbReference>
<dbReference type="Proteomes" id="UP000504635">
    <property type="component" value="Unplaced"/>
</dbReference>
<dbReference type="FunCoup" id="A0A6J2YRW3">
    <property type="interactions" value="1941"/>
</dbReference>
<feature type="compositionally biased region" description="Polar residues" evidence="1">
    <location>
        <begin position="128"/>
        <end position="137"/>
    </location>
</feature>
<feature type="domain" description="PCI" evidence="3">
    <location>
        <begin position="579"/>
        <end position="743"/>
    </location>
</feature>
<dbReference type="PROSITE" id="PS50250">
    <property type="entry name" value="PCI"/>
    <property type="match status" value="1"/>
</dbReference>
<dbReference type="GO" id="GO:0005634">
    <property type="term" value="C:nucleus"/>
    <property type="evidence" value="ECO:0007669"/>
    <property type="project" value="TreeGrafter"/>
</dbReference>
<feature type="compositionally biased region" description="Polar residues" evidence="1">
    <location>
        <begin position="199"/>
        <end position="216"/>
    </location>
</feature>
<keyword evidence="5" id="KW-0675">Receptor</keyword>
<feature type="transmembrane region" description="Helical" evidence="2">
    <location>
        <begin position="658"/>
        <end position="676"/>
    </location>
</feature>
<feature type="region of interest" description="Disordered" evidence="1">
    <location>
        <begin position="127"/>
        <end position="247"/>
    </location>
</feature>
<evidence type="ECO:0000256" key="2">
    <source>
        <dbReference type="SAM" id="Phobius"/>
    </source>
</evidence>
<feature type="compositionally biased region" description="Polar residues" evidence="1">
    <location>
        <begin position="224"/>
        <end position="242"/>
    </location>
</feature>
<name>A0A6J2YRW3_SITOR</name>
<keyword evidence="2" id="KW-1133">Transmembrane helix</keyword>
<dbReference type="InParanoid" id="A0A6J2YRW3"/>
<dbReference type="AlphaFoldDB" id="A0A6J2YRW3"/>
<dbReference type="RefSeq" id="XP_030766052.1">
    <property type="nucleotide sequence ID" value="XM_030910192.1"/>
</dbReference>
<sequence>MMEETATDLASIPPPPGISPPPLPPDDAPPLPPAPPKPEPQEPPPDNKNVQADWNNYLAYMHNFNNYASYGAYMPQNHFGWGGFPYFNNKVHPPLPGTMPNHMNNMNPYANKPVRFQINGKRLPMQNALVSNNSPNSGAAKKKRKKNRNNKQNNQNFMSFGNHFNTPPPLPLPEDVKNIPKPEPPPEILPPLPPDNPKTSDLSQNMAKVQELSANFSVPPPGGSVQNTGQNPVQNGGQNAADNPTDDWPQSLKDYVHNCYSKCKTTIDKNQVEIILKGKITHAYQSGQLNKDWSKEPLPSIHSETQQTQQQQSPKFTGQSKISTGVLAQFQNTPKKGLSPALGARLGGKNNFRGKINNSRSRSRSPRRGRSRSRSPRRHKRSSSSSLSSDEDVKPAVKNTKKSKLADRLGPQKGKPNNKMTKKQKAKEKKASFYQSFGQNMEENNEVLQQRAARFNSINRSSNSPSVSSQIRFAIDVVGDASANDLDWTGMHIIGTCQDIEKSFLRLTKAPEACDVRPVEILRKSLDNIKDKWLEKQDYYYACDQLKSIRQDLTVQGIRNEFTVEVYETHARIALEKGDHEEFNQCQTQLKSLYNEVGGKNRSEFIAYRILYFIFTKNTLDIMTILKSLPKGDKSNPCIAFALQVRAAWGAGNFHKFFVLYLTAPLMTGFLIDWFIERERKAYLKCIVKSYRQTVAVEFLAKELAFRTVEECLDFLEPFSLAYADPGKKSIDCKSSMACLANF</sequence>
<feature type="region of interest" description="Disordered" evidence="1">
    <location>
        <begin position="291"/>
        <end position="319"/>
    </location>
</feature>
<feature type="region of interest" description="Disordered" evidence="1">
    <location>
        <begin position="331"/>
        <end position="432"/>
    </location>
</feature>